<dbReference type="Gene3D" id="3.40.190.10">
    <property type="entry name" value="Periplasmic binding protein-like II"/>
    <property type="match status" value="1"/>
</dbReference>
<dbReference type="RefSeq" id="WP_306102954.1">
    <property type="nucleotide sequence ID" value="NZ_CP120983.1"/>
</dbReference>
<dbReference type="InterPro" id="IPR006311">
    <property type="entry name" value="TAT_signal"/>
</dbReference>
<reference evidence="1 2" key="1">
    <citation type="submission" date="2023-03" db="EMBL/GenBank/DDBJ databases">
        <title>Isolation and description of six Streptomyces strains from soil environments, able to metabolize different microbial glucans.</title>
        <authorList>
            <person name="Widen T."/>
            <person name="Larsbrink J."/>
        </authorList>
    </citation>
    <scope>NUCLEOTIDE SEQUENCE [LARGE SCALE GENOMIC DNA]</scope>
    <source>
        <strain evidence="1 2">Alt3</strain>
    </source>
</reference>
<proteinExistence type="predicted"/>
<dbReference type="InterPro" id="IPR006059">
    <property type="entry name" value="SBP"/>
</dbReference>
<dbReference type="Proteomes" id="UP001224433">
    <property type="component" value="Chromosome"/>
</dbReference>
<dbReference type="SUPFAM" id="SSF53850">
    <property type="entry name" value="Periplasmic binding protein-like II"/>
    <property type="match status" value="1"/>
</dbReference>
<keyword evidence="2" id="KW-1185">Reference proteome</keyword>
<dbReference type="Pfam" id="PF01547">
    <property type="entry name" value="SBP_bac_1"/>
    <property type="match status" value="1"/>
</dbReference>
<accession>A0ABY9J5D8</accession>
<organism evidence="1 2">
    <name type="scientific">Streptomyces glycanivorans</name>
    <dbReference type="NCBI Taxonomy" id="3033808"/>
    <lineage>
        <taxon>Bacteria</taxon>
        <taxon>Bacillati</taxon>
        <taxon>Actinomycetota</taxon>
        <taxon>Actinomycetes</taxon>
        <taxon>Kitasatosporales</taxon>
        <taxon>Streptomycetaceae</taxon>
        <taxon>Streptomyces</taxon>
    </lineage>
</organism>
<name>A0ABY9J5D8_9ACTN</name>
<dbReference type="PANTHER" id="PTHR43649">
    <property type="entry name" value="ARABINOSE-BINDING PROTEIN-RELATED"/>
    <property type="match status" value="1"/>
</dbReference>
<gene>
    <name evidence="1" type="ORF">P8A20_05065</name>
</gene>
<evidence type="ECO:0000313" key="2">
    <source>
        <dbReference type="Proteomes" id="UP001224433"/>
    </source>
</evidence>
<dbReference type="EMBL" id="CP120983">
    <property type="protein sequence ID" value="WLQ63006.1"/>
    <property type="molecule type" value="Genomic_DNA"/>
</dbReference>
<dbReference type="InterPro" id="IPR050490">
    <property type="entry name" value="Bact_solute-bd_prot1"/>
</dbReference>
<dbReference type="PANTHER" id="PTHR43649:SF12">
    <property type="entry name" value="DIACETYLCHITOBIOSE BINDING PROTEIN DASA"/>
    <property type="match status" value="1"/>
</dbReference>
<dbReference type="PROSITE" id="PS51318">
    <property type="entry name" value="TAT"/>
    <property type="match status" value="1"/>
</dbReference>
<sequence length="448" mass="48168">MPDAGYRGPAAARSPHLSRRTLLAATLAAAVGLTASACGAGAAAQGDGKSFTYWSMWKQNEPQAKVLQAAIDQFTKDTGVTVHVQWKGRQVIQQLAPTLNTSNVPADLVDSPDRSAYAQLHMTGQALDLTPVLKAAVPGESGTVADVIPAKYLDLNTTGGVLWQMPYEVILSQLWFDGSALPDVAAEPPATWDEFVELLDARKKALGDGPLALDADVPDYGAYWTYYAVARGLGDGAFGKAVADRTGASFRTDAFVEALEHVEKLVKGGYFTNGYDASKWPTVQQKWAKGKSDFLLLGTFAPSETAEFAGDSFAYRSFPFPAFGPSGDTSQDIYLIGFSIPKKARNSAAAQKFISYFLARKHLEGISTQARNITPRSDIAAPPELADGQKALETRKVVKSLDGVKETAADWYTKVFLPLNTKFLTGRLSSRSFAEKLAGDSATYWKSA</sequence>
<protein>
    <submittedName>
        <fullName evidence="1">ABC transporter substrate-binding protein</fullName>
    </submittedName>
</protein>
<evidence type="ECO:0000313" key="1">
    <source>
        <dbReference type="EMBL" id="WLQ63006.1"/>
    </source>
</evidence>